<evidence type="ECO:0000256" key="1">
    <source>
        <dbReference type="ARBA" id="ARBA00023015"/>
    </source>
</evidence>
<keyword evidence="1" id="KW-0805">Transcription regulation</keyword>
<accession>A0ABV6A817</accession>
<organism evidence="3 4">
    <name type="scientific">Allokutzneria oryzae</name>
    <dbReference type="NCBI Taxonomy" id="1378989"/>
    <lineage>
        <taxon>Bacteria</taxon>
        <taxon>Bacillati</taxon>
        <taxon>Actinomycetota</taxon>
        <taxon>Actinomycetes</taxon>
        <taxon>Pseudonocardiales</taxon>
        <taxon>Pseudonocardiaceae</taxon>
        <taxon>Allokutzneria</taxon>
    </lineage>
</organism>
<dbReference type="EMBL" id="JBHLZU010000027">
    <property type="protein sequence ID" value="MFB9908359.1"/>
    <property type="molecule type" value="Genomic_DNA"/>
</dbReference>
<gene>
    <name evidence="3" type="ORF">ACFFQA_30865</name>
</gene>
<proteinExistence type="predicted"/>
<keyword evidence="2" id="KW-0804">Transcription</keyword>
<reference evidence="3 4" key="1">
    <citation type="submission" date="2024-09" db="EMBL/GenBank/DDBJ databases">
        <authorList>
            <person name="Sun Q."/>
            <person name="Mori K."/>
        </authorList>
    </citation>
    <scope>NUCLEOTIDE SEQUENCE [LARGE SCALE GENOMIC DNA]</scope>
    <source>
        <strain evidence="3 4">TBRC 7907</strain>
    </source>
</reference>
<dbReference type="Gene3D" id="1.10.10.1320">
    <property type="entry name" value="Anti-sigma factor, zinc-finger domain"/>
    <property type="match status" value="1"/>
</dbReference>
<evidence type="ECO:0000313" key="4">
    <source>
        <dbReference type="Proteomes" id="UP001589693"/>
    </source>
</evidence>
<sequence length="197" mass="20680">MSGSAADRSLPCGRTVGELLDLVVDGGIEPSDTGLAAHARTCAHCRAELAALENRWSPVREAAAAPVELPEGLLSRVLGSVRGLREHAFAEPAEVEQEGGRLQVSQRALVLLARRHAVEALHELPGVHLRGLSSVDGVITVSIAVRYGVPATVAAERLAAGVAERLRESVGPAAPEVAVEVSDVLPPRPDLRLPPFE</sequence>
<dbReference type="RefSeq" id="WP_377860006.1">
    <property type="nucleotide sequence ID" value="NZ_JBHLZU010000027.1"/>
</dbReference>
<evidence type="ECO:0000313" key="3">
    <source>
        <dbReference type="EMBL" id="MFB9908359.1"/>
    </source>
</evidence>
<dbReference type="InterPro" id="IPR041916">
    <property type="entry name" value="Anti_sigma_zinc_sf"/>
</dbReference>
<keyword evidence="4" id="KW-1185">Reference proteome</keyword>
<name>A0ABV6A817_9PSEU</name>
<comment type="caution">
    <text evidence="3">The sequence shown here is derived from an EMBL/GenBank/DDBJ whole genome shotgun (WGS) entry which is preliminary data.</text>
</comment>
<evidence type="ECO:0008006" key="5">
    <source>
        <dbReference type="Google" id="ProtNLM"/>
    </source>
</evidence>
<dbReference type="Proteomes" id="UP001589693">
    <property type="component" value="Unassembled WGS sequence"/>
</dbReference>
<evidence type="ECO:0000256" key="2">
    <source>
        <dbReference type="ARBA" id="ARBA00023163"/>
    </source>
</evidence>
<protein>
    <recommendedName>
        <fullName evidence="5">Asp23/Gls24 family envelope stress response protein</fullName>
    </recommendedName>
</protein>